<proteinExistence type="predicted"/>
<reference evidence="2 3" key="1">
    <citation type="submission" date="2020-07" db="EMBL/GenBank/DDBJ databases">
        <title>Sequencing the genomes of 1000 actinobacteria strains.</title>
        <authorList>
            <person name="Klenk H.-P."/>
        </authorList>
    </citation>
    <scope>NUCLEOTIDE SEQUENCE [LARGE SCALE GENOMIC DNA]</scope>
    <source>
        <strain evidence="2 3">DSM 100723</strain>
    </source>
</reference>
<evidence type="ECO:0000313" key="2">
    <source>
        <dbReference type="EMBL" id="MBA8793018.1"/>
    </source>
</evidence>
<sequence length="561" mass="58468">MVTVVDPSVVEAAGSDPVDHWWRELGTAALLGTARRGVPPLPAGLGAPAAQTADGGTAGAAATPDAAAIPDAAVALLDAAALAGVLDRVGRRPGPVPVAEPAPAETAPTAGARAVQLLELVLTSPPGPVDQRGLVVHWLAHARAARVLVTPPLLPVVLALGARDRDLRPAVAAVVGRRGRWLAALNPDWRWLGRLEEAVPAPDPSAPADAAPADAVSVDAAPAGADWARTPTPARVALLGRLRRTDPARGRVLVESTWTTDGARDRADLLAALAVGIGPDDEPLLERALDDRGRAVRETAATLLDRLPGSARAGRMADRLRTLVHRAGLTGRRLEIGVPADPDPAGVRDGLGPPPPQRSARGWWLEQICAAAPLAVWRELARADPETTLERITDPDVLRGLARAARDQRDPDWAGALLDRDPGPGLLPGLLPVLPPERRERVVLGLLEPRVRDARSAGRAGGPSAAAPASRPVLESAFATLDEPWSAAFSRAVLARLHALPHPAATVTALRAPLSTALDPAALPAVEGWLSEAGLDRSLATTLRAVLQVHSLRRSISEAFR</sequence>
<organism evidence="2 3">
    <name type="scientific">Microlunatus kandeliicorticis</name>
    <dbReference type="NCBI Taxonomy" id="1759536"/>
    <lineage>
        <taxon>Bacteria</taxon>
        <taxon>Bacillati</taxon>
        <taxon>Actinomycetota</taxon>
        <taxon>Actinomycetes</taxon>
        <taxon>Propionibacteriales</taxon>
        <taxon>Propionibacteriaceae</taxon>
        <taxon>Microlunatus</taxon>
    </lineage>
</organism>
<evidence type="ECO:0000256" key="1">
    <source>
        <dbReference type="SAM" id="MobiDB-lite"/>
    </source>
</evidence>
<dbReference type="InterPro" id="IPR043746">
    <property type="entry name" value="DUF5691"/>
</dbReference>
<dbReference type="EMBL" id="JACGWT010000001">
    <property type="protein sequence ID" value="MBA8793018.1"/>
    <property type="molecule type" value="Genomic_DNA"/>
</dbReference>
<evidence type="ECO:0000313" key="3">
    <source>
        <dbReference type="Proteomes" id="UP000523079"/>
    </source>
</evidence>
<protein>
    <submittedName>
        <fullName evidence="2">Uncharacterized protein</fullName>
    </submittedName>
</protein>
<keyword evidence="3" id="KW-1185">Reference proteome</keyword>
<gene>
    <name evidence="2" type="ORF">FHX74_000612</name>
</gene>
<feature type="compositionally biased region" description="Low complexity" evidence="1">
    <location>
        <begin position="43"/>
        <end position="62"/>
    </location>
</feature>
<comment type="caution">
    <text evidence="2">The sequence shown here is derived from an EMBL/GenBank/DDBJ whole genome shotgun (WGS) entry which is preliminary data.</text>
</comment>
<dbReference type="AlphaFoldDB" id="A0A7W3P4K6"/>
<dbReference type="Pfam" id="PF18944">
    <property type="entry name" value="DUF5691"/>
    <property type="match status" value="1"/>
</dbReference>
<dbReference type="RefSeq" id="WP_182558581.1">
    <property type="nucleotide sequence ID" value="NZ_JACGWT010000001.1"/>
</dbReference>
<dbReference type="Proteomes" id="UP000523079">
    <property type="component" value="Unassembled WGS sequence"/>
</dbReference>
<name>A0A7W3P4K6_9ACTN</name>
<feature type="region of interest" description="Disordered" evidence="1">
    <location>
        <begin position="42"/>
        <end position="62"/>
    </location>
</feature>
<accession>A0A7W3P4K6</accession>